<dbReference type="AlphaFoldDB" id="A0A1A8TNI3"/>
<dbReference type="STRING" id="295068.MAQ5080_02972"/>
<reference evidence="2 3" key="1">
    <citation type="submission" date="2016-06" db="EMBL/GenBank/DDBJ databases">
        <authorList>
            <person name="Kjaerup R.B."/>
            <person name="Dalgaard T.S."/>
            <person name="Juul-Madsen H.R."/>
        </authorList>
    </citation>
    <scope>NUCLEOTIDE SEQUENCE [LARGE SCALE GENOMIC DNA]</scope>
    <source>
        <strain evidence="2 3">CECT 5080</strain>
    </source>
</reference>
<accession>A0A1A8TNI3</accession>
<evidence type="ECO:0000256" key="1">
    <source>
        <dbReference type="SAM" id="SignalP"/>
    </source>
</evidence>
<protein>
    <recommendedName>
        <fullName evidence="4">DUF1460 domain-containing protein</fullName>
    </recommendedName>
</protein>
<dbReference type="Gene3D" id="1.10.287.520">
    <property type="entry name" value="Helix hairpin bin"/>
    <property type="match status" value="1"/>
</dbReference>
<dbReference type="SUPFAM" id="SSF54001">
    <property type="entry name" value="Cysteine proteinases"/>
    <property type="match status" value="1"/>
</dbReference>
<keyword evidence="1" id="KW-0732">Signal</keyword>
<gene>
    <name evidence="2" type="ORF">MAQ5080_02972</name>
</gene>
<dbReference type="EMBL" id="FLOC01000019">
    <property type="protein sequence ID" value="SBS34782.1"/>
    <property type="molecule type" value="Genomic_DNA"/>
</dbReference>
<dbReference type="Gene3D" id="2.30.260.10">
    <property type="entry name" value="putative xylanase like domain"/>
    <property type="match status" value="1"/>
</dbReference>
<proteinExistence type="predicted"/>
<organism evidence="2 3">
    <name type="scientific">Marinomonas aquimarina</name>
    <dbReference type="NCBI Taxonomy" id="295068"/>
    <lineage>
        <taxon>Bacteria</taxon>
        <taxon>Pseudomonadati</taxon>
        <taxon>Pseudomonadota</taxon>
        <taxon>Gammaproteobacteria</taxon>
        <taxon>Oceanospirillales</taxon>
        <taxon>Oceanospirillaceae</taxon>
        <taxon>Marinomonas</taxon>
    </lineage>
</organism>
<feature type="signal peptide" evidence="1">
    <location>
        <begin position="1"/>
        <end position="26"/>
    </location>
</feature>
<evidence type="ECO:0000313" key="2">
    <source>
        <dbReference type="EMBL" id="SBS34782.1"/>
    </source>
</evidence>
<dbReference type="Gene3D" id="1.10.3670.10">
    <property type="entry name" value="Putative xylanase like domain"/>
    <property type="match status" value="1"/>
</dbReference>
<evidence type="ECO:0008006" key="4">
    <source>
        <dbReference type="Google" id="ProtNLM"/>
    </source>
</evidence>
<evidence type="ECO:0000313" key="3">
    <source>
        <dbReference type="Proteomes" id="UP000092627"/>
    </source>
</evidence>
<sequence>MLAAIVQFSRSLTLLAACATLPVALAQTDTESFFEKIDTLQASHASSAERIAALSALFHGAPYVDGNLGEGTQGKYDRDPLYRFDVFDCTTYVETVLAGALSTSANDFASNMRRIRYQGGHVSFVSRNHFASADWIPNNQWLLEDISEAVGQEQTLMANTLIDKPAWYQAMSENRLQGLPDGIDRSALLQALQQEGKHFKAQQVSTPYVPLSAVYQGEKINRALLDRIPSGSIISMVRPDYDVKKWIGTNLNITHQSIAIRKAGTLYLRHASQFKKEVIDEDFVEYFQKYDSKSTLKGFNVQQPTF</sequence>
<dbReference type="Pfam" id="PF07313">
    <property type="entry name" value="AmiA-like"/>
    <property type="match status" value="1"/>
</dbReference>
<dbReference type="OrthoDB" id="8740273at2"/>
<dbReference type="InterPro" id="IPR038765">
    <property type="entry name" value="Papain-like_cys_pep_sf"/>
</dbReference>
<feature type="chain" id="PRO_5008379176" description="DUF1460 domain-containing protein" evidence="1">
    <location>
        <begin position="27"/>
        <end position="306"/>
    </location>
</feature>
<name>A0A1A8TNI3_9GAMM</name>
<dbReference type="Proteomes" id="UP000092627">
    <property type="component" value="Unassembled WGS sequence"/>
</dbReference>
<dbReference type="RefSeq" id="WP_067211579.1">
    <property type="nucleotide sequence ID" value="NZ_FLOC01000019.1"/>
</dbReference>
<keyword evidence="3" id="KW-1185">Reference proteome</keyword>
<dbReference type="InterPro" id="IPR010846">
    <property type="entry name" value="AmiA-like"/>
</dbReference>